<dbReference type="AlphaFoldDB" id="A0A7Y0HGC8"/>
<organism evidence="3 4">
    <name type="scientific">Pacificispira spongiicola</name>
    <dbReference type="NCBI Taxonomy" id="2729598"/>
    <lineage>
        <taxon>Bacteria</taxon>
        <taxon>Pseudomonadati</taxon>
        <taxon>Pseudomonadota</taxon>
        <taxon>Alphaproteobacteria</taxon>
        <taxon>Rhodospirillales</taxon>
        <taxon>Rhodospirillaceae</taxon>
        <taxon>Pacificispira</taxon>
    </lineage>
</organism>
<reference evidence="3 4" key="1">
    <citation type="submission" date="2020-04" db="EMBL/GenBank/DDBJ databases">
        <title>Rhodospirillaceae bacterium KN72 isolated from deep sea.</title>
        <authorList>
            <person name="Zhang D.-C."/>
        </authorList>
    </citation>
    <scope>NUCLEOTIDE SEQUENCE [LARGE SCALE GENOMIC DNA]</scope>
    <source>
        <strain evidence="3 4">KN72</strain>
    </source>
</reference>
<feature type="region of interest" description="Disordered" evidence="2">
    <location>
        <begin position="1"/>
        <end position="22"/>
    </location>
</feature>
<dbReference type="InterPro" id="IPR007607">
    <property type="entry name" value="BacA/B"/>
</dbReference>
<keyword evidence="4" id="KW-1185">Reference proteome</keyword>
<dbReference type="RefSeq" id="WP_169624513.1">
    <property type="nucleotide sequence ID" value="NZ_JABBNT010000002.1"/>
</dbReference>
<gene>
    <name evidence="3" type="ORF">HH303_06980</name>
</gene>
<dbReference type="PANTHER" id="PTHR35024">
    <property type="entry name" value="HYPOTHETICAL CYTOSOLIC PROTEIN"/>
    <property type="match status" value="1"/>
</dbReference>
<evidence type="ECO:0000313" key="4">
    <source>
        <dbReference type="Proteomes" id="UP000539372"/>
    </source>
</evidence>
<name>A0A7Y0HGC8_9PROT</name>
<dbReference type="EMBL" id="JABBNT010000002">
    <property type="protein sequence ID" value="NMM44214.1"/>
    <property type="molecule type" value="Genomic_DNA"/>
</dbReference>
<proteinExistence type="inferred from homology"/>
<protein>
    <submittedName>
        <fullName evidence="3">Polymer-forming cytoskeletal protein</fullName>
    </submittedName>
</protein>
<evidence type="ECO:0000256" key="1">
    <source>
        <dbReference type="ARBA" id="ARBA00044755"/>
    </source>
</evidence>
<dbReference type="PANTHER" id="PTHR35024:SF4">
    <property type="entry name" value="POLYMER-FORMING CYTOSKELETAL PROTEIN"/>
    <property type="match status" value="1"/>
</dbReference>
<accession>A0A7Y0HGC8</accession>
<evidence type="ECO:0000256" key="2">
    <source>
        <dbReference type="SAM" id="MobiDB-lite"/>
    </source>
</evidence>
<dbReference type="Proteomes" id="UP000539372">
    <property type="component" value="Unassembled WGS sequence"/>
</dbReference>
<sequence>MFTKSKAPTARATAAQKPTPPSIIAADMHIQGDLETQGDAQVDGVVDGDLRTRSVTIGPSATVNGTISGDIIRVAGTVNGEIHGESVYLAASARVMGDIYHKSLSIDAGAFLQGLCKRSGDSE</sequence>
<evidence type="ECO:0000313" key="3">
    <source>
        <dbReference type="EMBL" id="NMM44214.1"/>
    </source>
</evidence>
<comment type="similarity">
    <text evidence="1">Belongs to the bactofilin family.</text>
</comment>
<dbReference type="Pfam" id="PF04519">
    <property type="entry name" value="Bactofilin"/>
    <property type="match status" value="1"/>
</dbReference>
<comment type="caution">
    <text evidence="3">The sequence shown here is derived from an EMBL/GenBank/DDBJ whole genome shotgun (WGS) entry which is preliminary data.</text>
</comment>